<feature type="compositionally biased region" description="Polar residues" evidence="1">
    <location>
        <begin position="242"/>
        <end position="259"/>
    </location>
</feature>
<name>A0A8J9S783_PHATR</name>
<feature type="compositionally biased region" description="Acidic residues" evidence="1">
    <location>
        <begin position="106"/>
        <end position="118"/>
    </location>
</feature>
<dbReference type="EMBL" id="OU594960">
    <property type="protein sequence ID" value="CAG9283641.1"/>
    <property type="molecule type" value="Genomic_DNA"/>
</dbReference>
<evidence type="ECO:0000256" key="1">
    <source>
        <dbReference type="SAM" id="MobiDB-lite"/>
    </source>
</evidence>
<reference evidence="2" key="1">
    <citation type="submission" date="2022-02" db="EMBL/GenBank/DDBJ databases">
        <authorList>
            <person name="Giguere J D."/>
        </authorList>
    </citation>
    <scope>NUCLEOTIDE SEQUENCE</scope>
    <source>
        <strain evidence="2">CCAP 1055/1</strain>
    </source>
</reference>
<dbReference type="Proteomes" id="UP000836788">
    <property type="component" value="Chromosome 19"/>
</dbReference>
<protein>
    <submittedName>
        <fullName evidence="2">Uncharacterized protein</fullName>
    </submittedName>
</protein>
<evidence type="ECO:0000313" key="2">
    <source>
        <dbReference type="EMBL" id="CAG9283641.1"/>
    </source>
</evidence>
<feature type="compositionally biased region" description="Basic and acidic residues" evidence="1">
    <location>
        <begin position="307"/>
        <end position="319"/>
    </location>
</feature>
<feature type="region of interest" description="Disordered" evidence="1">
    <location>
        <begin position="1"/>
        <end position="37"/>
    </location>
</feature>
<proteinExistence type="predicted"/>
<feature type="region of interest" description="Disordered" evidence="1">
    <location>
        <begin position="418"/>
        <end position="439"/>
    </location>
</feature>
<accession>A0A8J9S783</accession>
<gene>
    <name evidence="2" type="ORF">PTTT1_LOCUS23469</name>
</gene>
<organism evidence="2">
    <name type="scientific">Phaeodactylum tricornutum</name>
    <name type="common">Diatom</name>
    <dbReference type="NCBI Taxonomy" id="2850"/>
    <lineage>
        <taxon>Eukaryota</taxon>
        <taxon>Sar</taxon>
        <taxon>Stramenopiles</taxon>
        <taxon>Ochrophyta</taxon>
        <taxon>Bacillariophyta</taxon>
        <taxon>Bacillariophyceae</taxon>
        <taxon>Bacillariophycidae</taxon>
        <taxon>Naviculales</taxon>
        <taxon>Phaeodactylaceae</taxon>
        <taxon>Phaeodactylum</taxon>
    </lineage>
</organism>
<feature type="region of interest" description="Disordered" evidence="1">
    <location>
        <begin position="173"/>
        <end position="334"/>
    </location>
</feature>
<feature type="region of interest" description="Disordered" evidence="1">
    <location>
        <begin position="53"/>
        <end position="118"/>
    </location>
</feature>
<feature type="compositionally biased region" description="Acidic residues" evidence="1">
    <location>
        <begin position="182"/>
        <end position="193"/>
    </location>
</feature>
<dbReference type="AlphaFoldDB" id="A0A8J9S783"/>
<feature type="compositionally biased region" description="Acidic residues" evidence="1">
    <location>
        <begin position="70"/>
        <end position="98"/>
    </location>
</feature>
<feature type="compositionally biased region" description="Basic and acidic residues" evidence="1">
    <location>
        <begin position="222"/>
        <end position="235"/>
    </location>
</feature>
<sequence>MSDRPGDWLGGYGPSNSPLIEKHHGGTGPTSPKKKLMSSWTLGKESLNAIPNFEKSSTSGVAENKAIETDKEDEETIAVDDGGEEEEEVVVEELEEDISERVIEYSESEASEDSNDDLEEEIELLASAIKPSVHRGKSFDSDDDCFEALPPPIEIPNALRPVHLRTPEVTNKTFLADSLQSSDEETSEEESDLDESKHETHASTLRPSVGGEQPPARSSELYLKHSDALEKNESKQKHKMSQNEASVTTPASIETSLRLTTLRGRSFEGPDPPRTNSPRRGYRPTPTCAVEGHDSGKRQFTTSIRPATERGHSFDDSNKEISPTNPRRGTRPALRQTTQDIAGSEVAENCNRDEGQMVAEQLEPVQASDAYIRENKVHQAKNIPPQTATNHVKRNASGNAEISWEKPSWTKSTLRATRKGEQLKSEGNLAAPITKVREL</sequence>